<keyword evidence="1" id="KW-0418">Kinase</keyword>
<name>A0A366HJ65_9BACT</name>
<dbReference type="GO" id="GO:0016301">
    <property type="term" value="F:kinase activity"/>
    <property type="evidence" value="ECO:0007669"/>
    <property type="project" value="UniProtKB-KW"/>
</dbReference>
<dbReference type="SUPFAM" id="SSF53067">
    <property type="entry name" value="Actin-like ATPase domain"/>
    <property type="match status" value="1"/>
</dbReference>
<reference evidence="1 2" key="1">
    <citation type="submission" date="2018-06" db="EMBL/GenBank/DDBJ databases">
        <title>Genomic Encyclopedia of Type Strains, Phase IV (KMG-IV): sequencing the most valuable type-strain genomes for metagenomic binning, comparative biology and taxonomic classification.</title>
        <authorList>
            <person name="Goeker M."/>
        </authorList>
    </citation>
    <scope>NUCLEOTIDE SEQUENCE [LARGE SCALE GENOMIC DNA]</scope>
    <source>
        <strain evidence="1 2">DSM 25532</strain>
    </source>
</reference>
<accession>A0A366HJ65</accession>
<keyword evidence="1" id="KW-0808">Transferase</keyword>
<proteinExistence type="predicted"/>
<organism evidence="1 2">
    <name type="scientific">Roseimicrobium gellanilyticum</name>
    <dbReference type="NCBI Taxonomy" id="748857"/>
    <lineage>
        <taxon>Bacteria</taxon>
        <taxon>Pseudomonadati</taxon>
        <taxon>Verrucomicrobiota</taxon>
        <taxon>Verrucomicrobiia</taxon>
        <taxon>Verrucomicrobiales</taxon>
        <taxon>Verrucomicrobiaceae</taxon>
        <taxon>Roseimicrobium</taxon>
    </lineage>
</organism>
<comment type="caution">
    <text evidence="1">The sequence shown here is derived from an EMBL/GenBank/DDBJ whole genome shotgun (WGS) entry which is preliminary data.</text>
</comment>
<evidence type="ECO:0000313" key="1">
    <source>
        <dbReference type="EMBL" id="RBP42415.1"/>
    </source>
</evidence>
<dbReference type="Gene3D" id="3.30.420.40">
    <property type="match status" value="2"/>
</dbReference>
<dbReference type="InterPro" id="IPR000600">
    <property type="entry name" value="ROK"/>
</dbReference>
<dbReference type="EMBL" id="QNRR01000006">
    <property type="protein sequence ID" value="RBP42415.1"/>
    <property type="molecule type" value="Genomic_DNA"/>
</dbReference>
<protein>
    <submittedName>
        <fullName evidence="1">Polyphosphate glucokinase</fullName>
    </submittedName>
</protein>
<dbReference type="Proteomes" id="UP000253426">
    <property type="component" value="Unassembled WGS sequence"/>
</dbReference>
<dbReference type="Pfam" id="PF00480">
    <property type="entry name" value="ROK"/>
    <property type="match status" value="1"/>
</dbReference>
<gene>
    <name evidence="1" type="ORF">DES53_106121</name>
</gene>
<sequence>MKILMIDVGGTNVKLMATGRRAVVKVPSGRKMTAARMIKEVLKATEDWDFQAITIGYPGVVRNGQPASEPPNVGGGWLRIDFKKAFGKPVRFINDAGLQALAAHRTGRMLYLGFGTSTGATLIVDDVIVPLEVGSLCLPDGKRFGKHLSDKAFQKRGQKRWKRTALAGIELLREVFKPDHIMLGGGNSDAIRPLPPDCSQQDNRAAFRGAVRLWPGADMLAEPYGASWRITRRKTKKSPK</sequence>
<keyword evidence="2" id="KW-1185">Reference proteome</keyword>
<dbReference type="InterPro" id="IPR043129">
    <property type="entry name" value="ATPase_NBD"/>
</dbReference>
<dbReference type="AlphaFoldDB" id="A0A366HJ65"/>
<dbReference type="RefSeq" id="WP_170157185.1">
    <property type="nucleotide sequence ID" value="NZ_QNRR01000006.1"/>
</dbReference>
<evidence type="ECO:0000313" key="2">
    <source>
        <dbReference type="Proteomes" id="UP000253426"/>
    </source>
</evidence>